<organism evidence="3 5">
    <name type="scientific">Lactobacillus kefiranofaciens</name>
    <dbReference type="NCBI Taxonomy" id="267818"/>
    <lineage>
        <taxon>Bacteria</taxon>
        <taxon>Bacillati</taxon>
        <taxon>Bacillota</taxon>
        <taxon>Bacilli</taxon>
        <taxon>Lactobacillales</taxon>
        <taxon>Lactobacillaceae</taxon>
        <taxon>Lactobacillus</taxon>
    </lineage>
</organism>
<dbReference type="EMBL" id="FMXC01000061">
    <property type="protein sequence ID" value="SDA72507.1"/>
    <property type="molecule type" value="Genomic_DNA"/>
</dbReference>
<feature type="transmembrane region" description="Helical" evidence="1">
    <location>
        <begin position="46"/>
        <end position="69"/>
    </location>
</feature>
<proteinExistence type="predicted"/>
<keyword evidence="1" id="KW-0812">Transmembrane</keyword>
<evidence type="ECO:0000313" key="4">
    <source>
        <dbReference type="Proteomes" id="UP000181860"/>
    </source>
</evidence>
<evidence type="ECO:0000313" key="5">
    <source>
        <dbReference type="Proteomes" id="UP001242513"/>
    </source>
</evidence>
<evidence type="ECO:0000313" key="2">
    <source>
        <dbReference type="EMBL" id="SDA72507.1"/>
    </source>
</evidence>
<keyword evidence="4" id="KW-1185">Reference proteome</keyword>
<accession>A0AAX3UDU7</accession>
<name>A0AAX3UDU7_9LACO</name>
<gene>
    <name evidence="3" type="ORF">QEJ78_11320</name>
    <name evidence="2" type="ORF">SAMN02983011_02396</name>
</gene>
<feature type="transmembrane region" description="Helical" evidence="1">
    <location>
        <begin position="12"/>
        <end position="34"/>
    </location>
</feature>
<evidence type="ECO:0008006" key="6">
    <source>
        <dbReference type="Google" id="ProtNLM"/>
    </source>
</evidence>
<sequence>MKNNEKAKETIVVILALFLTLLWAWPTISMIKAINLSKVTGQITLVQLIIVIIGFLAYVITSLIYLFFIDYSDENVIRWGITVLSICVITFLMAIFFAPSVLHLVSGNLLN</sequence>
<evidence type="ECO:0000256" key="1">
    <source>
        <dbReference type="SAM" id="Phobius"/>
    </source>
</evidence>
<dbReference type="Proteomes" id="UP000181860">
    <property type="component" value="Unassembled WGS sequence"/>
</dbReference>
<reference evidence="3" key="3">
    <citation type="submission" date="2023-04" db="EMBL/GenBank/DDBJ databases">
        <authorList>
            <person name="Wang Y."/>
        </authorList>
    </citation>
    <scope>NUCLEOTIDE SEQUENCE</scope>
    <source>
        <strain evidence="3">ZW18</strain>
    </source>
</reference>
<keyword evidence="1" id="KW-1133">Transmembrane helix</keyword>
<dbReference type="EMBL" id="CP123735">
    <property type="protein sequence ID" value="WGO85874.1"/>
    <property type="molecule type" value="Genomic_DNA"/>
</dbReference>
<reference evidence="3" key="2">
    <citation type="journal article" date="2022" name="Food Funct.">
        <title>Lactobacillus kefiranofaciens ZW18 from Kefir enhances the anti-tumor effect of anti-programmed cell death 1 (PD-1) immunotherapy by modulating the gut microbiota.</title>
        <authorList>
            <person name="Zhao J."/>
            <person name="Wang Y."/>
            <person name="Wang J."/>
            <person name="Lv M."/>
            <person name="Zhou C."/>
            <person name="Jia L."/>
            <person name="Geng W."/>
        </authorList>
    </citation>
    <scope>NUCLEOTIDE SEQUENCE</scope>
    <source>
        <strain evidence="3">ZW18</strain>
    </source>
</reference>
<dbReference type="AlphaFoldDB" id="A0AAX3UDU7"/>
<dbReference type="Proteomes" id="UP001242513">
    <property type="component" value="Chromosome"/>
</dbReference>
<dbReference type="RefSeq" id="WP_013851269.1">
    <property type="nucleotide sequence ID" value="NZ_CP123735.1"/>
</dbReference>
<feature type="transmembrane region" description="Helical" evidence="1">
    <location>
        <begin position="81"/>
        <end position="105"/>
    </location>
</feature>
<keyword evidence="1" id="KW-0472">Membrane</keyword>
<protein>
    <recommendedName>
        <fullName evidence="6">Integral membrane protein</fullName>
    </recommendedName>
</protein>
<evidence type="ECO:0000313" key="3">
    <source>
        <dbReference type="EMBL" id="WGO85874.1"/>
    </source>
</evidence>
<reference evidence="2 4" key="1">
    <citation type="submission" date="2016-10" db="EMBL/GenBank/DDBJ databases">
        <authorList>
            <person name="Varghese N."/>
            <person name="Submissions S."/>
        </authorList>
    </citation>
    <scope>NUCLEOTIDE SEQUENCE [LARGE SCALE GENOMIC DNA]</scope>
    <source>
        <strain evidence="2 4">ATCC 43761</strain>
    </source>
</reference>